<dbReference type="RefSeq" id="WP_039136722.1">
    <property type="nucleotide sequence ID" value="NZ_JSVC01000002.1"/>
</dbReference>
<reference evidence="3 4" key="1">
    <citation type="submission" date="2014-11" db="EMBL/GenBank/DDBJ databases">
        <title>Genome sequence of Flavihumibacter solisilvae 3-3.</title>
        <authorList>
            <person name="Zhou G."/>
            <person name="Li M."/>
            <person name="Wang G."/>
        </authorList>
    </citation>
    <scope>NUCLEOTIDE SEQUENCE [LARGE SCALE GENOMIC DNA]</scope>
    <source>
        <strain evidence="3 4">3-3</strain>
    </source>
</reference>
<evidence type="ECO:0000313" key="4">
    <source>
        <dbReference type="Proteomes" id="UP000031408"/>
    </source>
</evidence>
<keyword evidence="4" id="KW-1185">Reference proteome</keyword>
<dbReference type="PANTHER" id="PTHR48051:SF1">
    <property type="entry name" value="RAS SUPPRESSOR PROTEIN 1"/>
    <property type="match status" value="1"/>
</dbReference>
<name>A0A0C1L8W2_9BACT</name>
<evidence type="ECO:0000256" key="2">
    <source>
        <dbReference type="ARBA" id="ARBA00022737"/>
    </source>
</evidence>
<dbReference type="InterPro" id="IPR032675">
    <property type="entry name" value="LRR_dom_sf"/>
</dbReference>
<dbReference type="STRING" id="1349421.OI18_02040"/>
<dbReference type="OrthoDB" id="1426594at2"/>
<dbReference type="GO" id="GO:0005737">
    <property type="term" value="C:cytoplasm"/>
    <property type="evidence" value="ECO:0007669"/>
    <property type="project" value="TreeGrafter"/>
</dbReference>
<gene>
    <name evidence="3" type="ORF">OI18_02040</name>
</gene>
<protein>
    <recommendedName>
        <fullName evidence="5">Leucine-rich repeat-containing protein</fullName>
    </recommendedName>
</protein>
<dbReference type="InterPro" id="IPR001611">
    <property type="entry name" value="Leu-rich_rpt"/>
</dbReference>
<sequence>MNSDQVYQEEINLSGKGLTEIPPGVFKNKKLKRLGLGAKGFMAYSNISVMPDSPNYITVIPEEIGQLTELKGINLLCNKVTLLPGSFAKLNNLEFLDLSFNELDIHTEKHKFYGMQKLKYLSIMGNRFDSSDLADLRKHLNPQVRIIATLKDLQSR</sequence>
<dbReference type="EMBL" id="JSVC01000002">
    <property type="protein sequence ID" value="KIC95996.1"/>
    <property type="molecule type" value="Genomic_DNA"/>
</dbReference>
<evidence type="ECO:0008006" key="5">
    <source>
        <dbReference type="Google" id="ProtNLM"/>
    </source>
</evidence>
<dbReference type="InterPro" id="IPR050216">
    <property type="entry name" value="LRR_domain-containing"/>
</dbReference>
<organism evidence="3 4">
    <name type="scientific">Flavihumibacter solisilvae</name>
    <dbReference type="NCBI Taxonomy" id="1349421"/>
    <lineage>
        <taxon>Bacteria</taxon>
        <taxon>Pseudomonadati</taxon>
        <taxon>Bacteroidota</taxon>
        <taxon>Chitinophagia</taxon>
        <taxon>Chitinophagales</taxon>
        <taxon>Chitinophagaceae</taxon>
        <taxon>Flavihumibacter</taxon>
    </lineage>
</organism>
<evidence type="ECO:0000256" key="1">
    <source>
        <dbReference type="ARBA" id="ARBA00022614"/>
    </source>
</evidence>
<keyword evidence="1" id="KW-0433">Leucine-rich repeat</keyword>
<evidence type="ECO:0000313" key="3">
    <source>
        <dbReference type="EMBL" id="KIC95996.1"/>
    </source>
</evidence>
<keyword evidence="2" id="KW-0677">Repeat</keyword>
<dbReference type="Pfam" id="PF13855">
    <property type="entry name" value="LRR_8"/>
    <property type="match status" value="1"/>
</dbReference>
<dbReference type="PANTHER" id="PTHR48051">
    <property type="match status" value="1"/>
</dbReference>
<accession>A0A0C1L8W2</accession>
<comment type="caution">
    <text evidence="3">The sequence shown here is derived from an EMBL/GenBank/DDBJ whole genome shotgun (WGS) entry which is preliminary data.</text>
</comment>
<dbReference type="Proteomes" id="UP000031408">
    <property type="component" value="Unassembled WGS sequence"/>
</dbReference>
<dbReference type="Gene3D" id="3.80.10.10">
    <property type="entry name" value="Ribonuclease Inhibitor"/>
    <property type="match status" value="1"/>
</dbReference>
<dbReference type="AlphaFoldDB" id="A0A0C1L8W2"/>
<dbReference type="SUPFAM" id="SSF52047">
    <property type="entry name" value="RNI-like"/>
    <property type="match status" value="1"/>
</dbReference>
<proteinExistence type="predicted"/>